<dbReference type="GO" id="GO:0046580">
    <property type="term" value="P:negative regulation of Ras protein signal transduction"/>
    <property type="evidence" value="ECO:0007669"/>
    <property type="project" value="TreeGrafter"/>
</dbReference>
<reference evidence="3 4" key="1">
    <citation type="submission" date="2009-11" db="EMBL/GenBank/DDBJ databases">
        <title>Annotation of Allomyces macrogynus ATCC 38327.</title>
        <authorList>
            <consortium name="The Broad Institute Genome Sequencing Platform"/>
            <person name="Russ C."/>
            <person name="Cuomo C."/>
            <person name="Burger G."/>
            <person name="Gray M.W."/>
            <person name="Holland P.W.H."/>
            <person name="King N."/>
            <person name="Lang F.B.F."/>
            <person name="Roger A.J."/>
            <person name="Ruiz-Trillo I."/>
            <person name="Young S.K."/>
            <person name="Zeng Q."/>
            <person name="Gargeya S."/>
            <person name="Fitzgerald M."/>
            <person name="Haas B."/>
            <person name="Abouelleil A."/>
            <person name="Alvarado L."/>
            <person name="Arachchi H.M."/>
            <person name="Berlin A."/>
            <person name="Chapman S.B."/>
            <person name="Gearin G."/>
            <person name="Goldberg J."/>
            <person name="Griggs A."/>
            <person name="Gujja S."/>
            <person name="Hansen M."/>
            <person name="Heiman D."/>
            <person name="Howarth C."/>
            <person name="Larimer J."/>
            <person name="Lui A."/>
            <person name="MacDonald P.J.P."/>
            <person name="McCowen C."/>
            <person name="Montmayeur A."/>
            <person name="Murphy C."/>
            <person name="Neiman D."/>
            <person name="Pearson M."/>
            <person name="Priest M."/>
            <person name="Roberts A."/>
            <person name="Saif S."/>
            <person name="Shea T."/>
            <person name="Sisk P."/>
            <person name="Stolte C."/>
            <person name="Sykes S."/>
            <person name="Wortman J."/>
            <person name="Nusbaum C."/>
            <person name="Birren B."/>
        </authorList>
    </citation>
    <scope>NUCLEOTIDE SEQUENCE [LARGE SCALE GENOMIC DNA]</scope>
    <source>
        <strain evidence="3 4">ATCC 38327</strain>
    </source>
</reference>
<feature type="domain" description="Ras-GAP" evidence="2">
    <location>
        <begin position="194"/>
        <end position="407"/>
    </location>
</feature>
<reference evidence="4" key="2">
    <citation type="submission" date="2009-11" db="EMBL/GenBank/DDBJ databases">
        <title>The Genome Sequence of Allomyces macrogynus strain ATCC 38327.</title>
        <authorList>
            <consortium name="The Broad Institute Genome Sequencing Platform"/>
            <person name="Russ C."/>
            <person name="Cuomo C."/>
            <person name="Shea T."/>
            <person name="Young S.K."/>
            <person name="Zeng Q."/>
            <person name="Koehrsen M."/>
            <person name="Haas B."/>
            <person name="Borodovsky M."/>
            <person name="Guigo R."/>
            <person name="Alvarado L."/>
            <person name="Berlin A."/>
            <person name="Borenstein D."/>
            <person name="Chen Z."/>
            <person name="Engels R."/>
            <person name="Freedman E."/>
            <person name="Gellesch M."/>
            <person name="Goldberg J."/>
            <person name="Griggs A."/>
            <person name="Gujja S."/>
            <person name="Heiman D."/>
            <person name="Hepburn T."/>
            <person name="Howarth C."/>
            <person name="Jen D."/>
            <person name="Larson L."/>
            <person name="Lewis B."/>
            <person name="Mehta T."/>
            <person name="Park D."/>
            <person name="Pearson M."/>
            <person name="Roberts A."/>
            <person name="Saif S."/>
            <person name="Shenoy N."/>
            <person name="Sisk P."/>
            <person name="Stolte C."/>
            <person name="Sykes S."/>
            <person name="Walk T."/>
            <person name="White J."/>
            <person name="Yandava C."/>
            <person name="Burger G."/>
            <person name="Gray M.W."/>
            <person name="Holland P.W.H."/>
            <person name="King N."/>
            <person name="Lang F.B.F."/>
            <person name="Roger A.J."/>
            <person name="Ruiz-Trillo I."/>
            <person name="Lander E."/>
            <person name="Nusbaum C."/>
        </authorList>
    </citation>
    <scope>NUCLEOTIDE SEQUENCE [LARGE SCALE GENOMIC DNA]</scope>
    <source>
        <strain evidence="4">ATCC 38327</strain>
    </source>
</reference>
<dbReference type="Pfam" id="PF03836">
    <property type="entry name" value="RasGAP_C"/>
    <property type="match status" value="1"/>
</dbReference>
<feature type="region of interest" description="Disordered" evidence="1">
    <location>
        <begin position="564"/>
        <end position="616"/>
    </location>
</feature>
<gene>
    <name evidence="3" type="ORF">AMAG_17080</name>
</gene>
<dbReference type="GO" id="GO:0005096">
    <property type="term" value="F:GTPase activator activity"/>
    <property type="evidence" value="ECO:0007669"/>
    <property type="project" value="TreeGrafter"/>
</dbReference>
<evidence type="ECO:0000259" key="2">
    <source>
        <dbReference type="PROSITE" id="PS50018"/>
    </source>
</evidence>
<dbReference type="Pfam" id="PF00616">
    <property type="entry name" value="RasGAP"/>
    <property type="match status" value="1"/>
</dbReference>
<dbReference type="AlphaFoldDB" id="A0A0L0TDJ5"/>
<dbReference type="SUPFAM" id="SSF143885">
    <property type="entry name" value="RGC domain-like"/>
    <property type="match status" value="1"/>
</dbReference>
<dbReference type="GO" id="GO:0005938">
    <property type="term" value="C:cell cortex"/>
    <property type="evidence" value="ECO:0007669"/>
    <property type="project" value="TreeGrafter"/>
</dbReference>
<dbReference type="VEuPathDB" id="FungiDB:AMAG_17080"/>
<feature type="compositionally biased region" description="Low complexity" evidence="1">
    <location>
        <begin position="604"/>
        <end position="616"/>
    </location>
</feature>
<dbReference type="PANTHER" id="PTHR14149">
    <property type="entry name" value="RAS GTPASE-ACTIVATING PROTEIN WITH IQ MOTIF"/>
    <property type="match status" value="1"/>
</dbReference>
<evidence type="ECO:0000256" key="1">
    <source>
        <dbReference type="SAM" id="MobiDB-lite"/>
    </source>
</evidence>
<dbReference type="OrthoDB" id="775356at2759"/>
<dbReference type="STRING" id="578462.A0A0L0TDJ5"/>
<evidence type="ECO:0000313" key="4">
    <source>
        <dbReference type="Proteomes" id="UP000054350"/>
    </source>
</evidence>
<name>A0A0L0TDJ5_ALLM3</name>
<dbReference type="Proteomes" id="UP000054350">
    <property type="component" value="Unassembled WGS sequence"/>
</dbReference>
<accession>A0A0L0TDJ5</accession>
<keyword evidence="4" id="KW-1185">Reference proteome</keyword>
<proteinExistence type="predicted"/>
<dbReference type="SMART" id="SM00323">
    <property type="entry name" value="RasGAP"/>
    <property type="match status" value="1"/>
</dbReference>
<dbReference type="OMA" id="YMELTQK"/>
<organism evidence="3 4">
    <name type="scientific">Allomyces macrogynus (strain ATCC 38327)</name>
    <name type="common">Allomyces javanicus var. macrogynus</name>
    <dbReference type="NCBI Taxonomy" id="578462"/>
    <lineage>
        <taxon>Eukaryota</taxon>
        <taxon>Fungi</taxon>
        <taxon>Fungi incertae sedis</taxon>
        <taxon>Blastocladiomycota</taxon>
        <taxon>Blastocladiomycetes</taxon>
        <taxon>Blastocladiales</taxon>
        <taxon>Blastocladiaceae</taxon>
        <taxon>Allomyces</taxon>
    </lineage>
</organism>
<dbReference type="EMBL" id="GG745383">
    <property type="protein sequence ID" value="KNE72751.1"/>
    <property type="molecule type" value="Genomic_DNA"/>
</dbReference>
<dbReference type="InterPro" id="IPR008936">
    <property type="entry name" value="Rho_GTPase_activation_prot"/>
</dbReference>
<feature type="compositionally biased region" description="Pro residues" evidence="1">
    <location>
        <begin position="577"/>
        <end position="586"/>
    </location>
</feature>
<dbReference type="eggNOG" id="KOG2128">
    <property type="taxonomic scope" value="Eukaryota"/>
</dbReference>
<dbReference type="InterPro" id="IPR000593">
    <property type="entry name" value="RasGAP_C"/>
</dbReference>
<dbReference type="Gene3D" id="1.10.506.10">
    <property type="entry name" value="GTPase Activation - p120gap, domain 1"/>
    <property type="match status" value="1"/>
</dbReference>
<dbReference type="SUPFAM" id="SSF48350">
    <property type="entry name" value="GTPase activation domain, GAP"/>
    <property type="match status" value="1"/>
</dbReference>
<feature type="region of interest" description="Disordered" evidence="1">
    <location>
        <begin position="1"/>
        <end position="24"/>
    </location>
</feature>
<dbReference type="PANTHER" id="PTHR14149:SF17">
    <property type="entry name" value="GTPASE-ACTIVATING PROTEIN"/>
    <property type="match status" value="1"/>
</dbReference>
<dbReference type="InterPro" id="IPR001936">
    <property type="entry name" value="RasGAP_dom"/>
</dbReference>
<protein>
    <recommendedName>
        <fullName evidence="2">Ras-GAP domain-containing protein</fullName>
    </recommendedName>
</protein>
<evidence type="ECO:0000313" key="3">
    <source>
        <dbReference type="EMBL" id="KNE72751.1"/>
    </source>
</evidence>
<dbReference type="PROSITE" id="PS50018">
    <property type="entry name" value="RAS_GTPASE_ACTIV_2"/>
    <property type="match status" value="1"/>
</dbReference>
<sequence>MAMTTKSAPAGPGTSPPPAVGGTAEGTTPYSMAALATALPASATYGARRISYAHFLAARAEQELAIDDELAKAQKRLTQLKELISTQSKKNFVLERDVRLLDSRIALLIQNRMQLDDKDAKDLAHVLQGDDDDSAQGPARLDDRKLQLYGNLFFLLQTEPRFLATLCRVCTLDQMDALLQTVMFTVYGKQYDRREEYLLLTMFQTVLAHQFDHATDFGSLMRANTPVSRMLTTYTRRGPGQAYLKSLLSERIASLIKHKDLNLEINPVKVYQQILESTGDSRSLATASSLPADQVAQIPQVQQLVQARVRMLLEIATSFLKTIVDSLDRVPYGIRWICKQIKGLAKRKYPEATDTQLCSLVGGFFLLRYINPAIVTPQGFMLVPSAPSTNPRRTLTLIAKMLQNVANKPSQTKEAYMAPLNAWSERNKDRVQRFLLKLADVGDFYEELELNQYLALSRRDQLRINISANEMFATHALLAKHRDTVCQPESHLAALLKDLGPAPSALPRAENATYTLTLYSRWETHLPDSSELIKNSTDVSASEALYLETKAAFVQLLRRVPSLAAPPPPSVRGRPSSIPPVPPLPPRANGDISAATNGHDDDAASNSSTSTPTPAAPALDLMAVTHAGMTLRSDDGVVQQAARARAMVLELERLGVVSRRDGYRILADEIAAELAHLGSLRDKLSKEIESLEDVYRAIGEHNETGTTYPGFYGTSYGVFGHVVRCRWSGYVVRAWDIGHHVPTSRAFSYAFLERDGVITESSIPEARRPHISMSIMCPSPGCFLISLEYKGRDRPLLEMDLRLDDLLEKQQGGELTLDLTFLRINVARLVHLLNKYFLRK</sequence>
<dbReference type="CDD" id="cd05132">
    <property type="entry name" value="RasGAP_GAPA"/>
    <property type="match status" value="1"/>
</dbReference>